<organism evidence="8 9">
    <name type="scientific">Streptomyces daliensis</name>
    <dbReference type="NCBI Taxonomy" id="299421"/>
    <lineage>
        <taxon>Bacteria</taxon>
        <taxon>Bacillati</taxon>
        <taxon>Actinomycetota</taxon>
        <taxon>Actinomycetes</taxon>
        <taxon>Kitasatosporales</taxon>
        <taxon>Streptomycetaceae</taxon>
        <taxon>Streptomyces</taxon>
    </lineage>
</organism>
<dbReference type="InterPro" id="IPR037069">
    <property type="entry name" value="AcylCoA_DH/ox_N_sf"/>
</dbReference>
<dbReference type="EMBL" id="JAGSMN010000675">
    <property type="protein sequence ID" value="MBR7676517.1"/>
    <property type="molecule type" value="Genomic_DNA"/>
</dbReference>
<keyword evidence="4" id="KW-0274">FAD</keyword>
<comment type="caution">
    <text evidence="8">The sequence shown here is derived from an EMBL/GenBank/DDBJ whole genome shotgun (WGS) entry which is preliminary data.</text>
</comment>
<reference evidence="8" key="1">
    <citation type="submission" date="2021-04" db="EMBL/GenBank/DDBJ databases">
        <title>Sequencing of actinobacteria type strains.</title>
        <authorList>
            <person name="Nguyen G.-S."/>
            <person name="Wentzel A."/>
        </authorList>
    </citation>
    <scope>NUCLEOTIDE SEQUENCE</scope>
    <source>
        <strain evidence="8">DSM 42095</strain>
    </source>
</reference>
<accession>A0A8T4J2U5</accession>
<dbReference type="GO" id="GO:0050660">
    <property type="term" value="F:flavin adenine dinucleotide binding"/>
    <property type="evidence" value="ECO:0007669"/>
    <property type="project" value="InterPro"/>
</dbReference>
<dbReference type="Proteomes" id="UP000675554">
    <property type="component" value="Unassembled WGS sequence"/>
</dbReference>
<evidence type="ECO:0000313" key="8">
    <source>
        <dbReference type="EMBL" id="MBR7676517.1"/>
    </source>
</evidence>
<dbReference type="SUPFAM" id="SSF47203">
    <property type="entry name" value="Acyl-CoA dehydrogenase C-terminal domain-like"/>
    <property type="match status" value="1"/>
</dbReference>
<dbReference type="AlphaFoldDB" id="A0A8T4J2U5"/>
<evidence type="ECO:0000256" key="3">
    <source>
        <dbReference type="ARBA" id="ARBA00022630"/>
    </source>
</evidence>
<comment type="similarity">
    <text evidence="2">Belongs to the acyl-CoA dehydrogenase family.</text>
</comment>
<evidence type="ECO:0000256" key="5">
    <source>
        <dbReference type="ARBA" id="ARBA00023002"/>
    </source>
</evidence>
<dbReference type="Pfam" id="PF00441">
    <property type="entry name" value="Acyl-CoA_dh_1"/>
    <property type="match status" value="1"/>
</dbReference>
<keyword evidence="3" id="KW-0285">Flavoprotein</keyword>
<dbReference type="SUPFAM" id="SSF56645">
    <property type="entry name" value="Acyl-CoA dehydrogenase NM domain-like"/>
    <property type="match status" value="1"/>
</dbReference>
<comment type="cofactor">
    <cofactor evidence="1">
        <name>FAD</name>
        <dbReference type="ChEBI" id="CHEBI:57692"/>
    </cofactor>
</comment>
<dbReference type="InterPro" id="IPR009075">
    <property type="entry name" value="AcylCo_DH/oxidase_C"/>
</dbReference>
<dbReference type="Gene3D" id="1.10.540.10">
    <property type="entry name" value="Acyl-CoA dehydrogenase/oxidase, N-terminal domain"/>
    <property type="match status" value="1"/>
</dbReference>
<feature type="domain" description="Acyl-CoA dehydrogenase/oxidase C-terminal" evidence="6">
    <location>
        <begin position="211"/>
        <end position="332"/>
    </location>
</feature>
<evidence type="ECO:0000259" key="6">
    <source>
        <dbReference type="Pfam" id="PF00441"/>
    </source>
</evidence>
<feature type="domain" description="Acyl-CoA dehydrogenase/oxidase N-terminal" evidence="7">
    <location>
        <begin position="7"/>
        <end position="99"/>
    </location>
</feature>
<dbReference type="PANTHER" id="PTHR43884">
    <property type="entry name" value="ACYL-COA DEHYDROGENASE"/>
    <property type="match status" value="1"/>
</dbReference>
<keyword evidence="5" id="KW-0560">Oxidoreductase</keyword>
<dbReference type="InterPro" id="IPR013786">
    <property type="entry name" value="AcylCoA_DH/ox_N"/>
</dbReference>
<dbReference type="InterPro" id="IPR009100">
    <property type="entry name" value="AcylCoA_DH/oxidase_NM_dom_sf"/>
</dbReference>
<evidence type="ECO:0000313" key="9">
    <source>
        <dbReference type="Proteomes" id="UP000675554"/>
    </source>
</evidence>
<dbReference type="GO" id="GO:0003995">
    <property type="term" value="F:acyl-CoA dehydrogenase activity"/>
    <property type="evidence" value="ECO:0007669"/>
    <property type="project" value="TreeGrafter"/>
</dbReference>
<evidence type="ECO:0000256" key="4">
    <source>
        <dbReference type="ARBA" id="ARBA00022827"/>
    </source>
</evidence>
<evidence type="ECO:0000259" key="7">
    <source>
        <dbReference type="Pfam" id="PF02771"/>
    </source>
</evidence>
<dbReference type="PANTHER" id="PTHR43884:SF20">
    <property type="entry name" value="ACYL-COA DEHYDROGENASE FADE28"/>
    <property type="match status" value="1"/>
</dbReference>
<dbReference type="Gene3D" id="1.20.140.10">
    <property type="entry name" value="Butyryl-CoA Dehydrogenase, subunit A, domain 3"/>
    <property type="match status" value="1"/>
</dbReference>
<sequence length="342" mass="34757">MDFHPDEDHRAYVSTLRRLLADAAPLKAARAWAAGDPEPGRRLWRSLADTGLVALAVPAAREGLGHRPPELASAFFELGRAGVPGPVVETVAVAAALGAAGDAGDGAVAAAPWLGPAMAGDALLTVADPAGPYALDAHLADAAFVLERAPGDDDGDPGPVFAGAPHVLRLAAPEGAPRDSIDPVRRLTRCAPAPGGTVAADTVRLRSLATLLTAAQTLGAGRALLDGSVEHAAHRTQFGRPIGSFQAVKHMLATVAVELEFAGPLLYGAAVALARGDTGSPDLPAAKAACSDAAYGAARTALQVHGALGYTDEYDLTLHLRKARALRGAWGTPAACRAGRGP</sequence>
<gene>
    <name evidence="8" type="ORF">KDA82_26610</name>
</gene>
<dbReference type="InterPro" id="IPR036250">
    <property type="entry name" value="AcylCo_DH-like_C"/>
</dbReference>
<keyword evidence="9" id="KW-1185">Reference proteome</keyword>
<evidence type="ECO:0000256" key="2">
    <source>
        <dbReference type="ARBA" id="ARBA00009347"/>
    </source>
</evidence>
<proteinExistence type="inferred from homology"/>
<dbReference type="Pfam" id="PF02771">
    <property type="entry name" value="Acyl-CoA_dh_N"/>
    <property type="match status" value="1"/>
</dbReference>
<evidence type="ECO:0000256" key="1">
    <source>
        <dbReference type="ARBA" id="ARBA00001974"/>
    </source>
</evidence>
<feature type="non-terminal residue" evidence="8">
    <location>
        <position position="342"/>
    </location>
</feature>
<name>A0A8T4J2U5_9ACTN</name>
<protein>
    <submittedName>
        <fullName evidence="8">Acyl-CoA/acyl-ACP dehydrogenase</fullName>
    </submittedName>
</protein>